<dbReference type="EMBL" id="CAJVQC010123010">
    <property type="protein sequence ID" value="CAG8839248.1"/>
    <property type="molecule type" value="Genomic_DNA"/>
</dbReference>
<name>A0ACA9SGL8_9GLOM</name>
<comment type="caution">
    <text evidence="1">The sequence shown here is derived from an EMBL/GenBank/DDBJ whole genome shotgun (WGS) entry which is preliminary data.</text>
</comment>
<feature type="non-terminal residue" evidence="1">
    <location>
        <position position="1"/>
    </location>
</feature>
<reference evidence="1" key="1">
    <citation type="submission" date="2021-06" db="EMBL/GenBank/DDBJ databases">
        <authorList>
            <person name="Kallberg Y."/>
            <person name="Tangrot J."/>
            <person name="Rosling A."/>
        </authorList>
    </citation>
    <scope>NUCLEOTIDE SEQUENCE</scope>
    <source>
        <strain evidence="1">MA461A</strain>
    </source>
</reference>
<sequence>LLEYLKIEQATAKNYSIKACTEALRKELPPAPTSILSIEAMQQELNI</sequence>
<keyword evidence="2" id="KW-1185">Reference proteome</keyword>
<organism evidence="1 2">
    <name type="scientific">Racocetra persica</name>
    <dbReference type="NCBI Taxonomy" id="160502"/>
    <lineage>
        <taxon>Eukaryota</taxon>
        <taxon>Fungi</taxon>
        <taxon>Fungi incertae sedis</taxon>
        <taxon>Mucoromycota</taxon>
        <taxon>Glomeromycotina</taxon>
        <taxon>Glomeromycetes</taxon>
        <taxon>Diversisporales</taxon>
        <taxon>Gigasporaceae</taxon>
        <taxon>Racocetra</taxon>
    </lineage>
</organism>
<evidence type="ECO:0000313" key="1">
    <source>
        <dbReference type="EMBL" id="CAG8839248.1"/>
    </source>
</evidence>
<evidence type="ECO:0000313" key="2">
    <source>
        <dbReference type="Proteomes" id="UP000789920"/>
    </source>
</evidence>
<accession>A0ACA9SGL8</accession>
<proteinExistence type="predicted"/>
<dbReference type="Proteomes" id="UP000789920">
    <property type="component" value="Unassembled WGS sequence"/>
</dbReference>
<protein>
    <submittedName>
        <fullName evidence="1">6956_t:CDS:1</fullName>
    </submittedName>
</protein>
<gene>
    <name evidence="1" type="ORF">RPERSI_LOCUS30977</name>
</gene>